<organism evidence="2 3">
    <name type="scientific">Brevundimonas alba</name>
    <dbReference type="NCBI Taxonomy" id="74314"/>
    <lineage>
        <taxon>Bacteria</taxon>
        <taxon>Pseudomonadati</taxon>
        <taxon>Pseudomonadota</taxon>
        <taxon>Alphaproteobacteria</taxon>
        <taxon>Caulobacterales</taxon>
        <taxon>Caulobacteraceae</taxon>
        <taxon>Brevundimonas</taxon>
    </lineage>
</organism>
<accession>A0A7X6BNH1</accession>
<sequence>MPTAALIAAVLLQTAPAASDVSWMAGYWLDCSGGREASETWSDPRAGLSVGHAVTLSGGEASFEVSHIGPTPQGFAYVAQPDGAPPTVFVLAETGPRRVVFANPENDFPTRVIYERDGDALKARIEGEIDGQARSMEWNFKAAPLNTRCPA</sequence>
<dbReference type="EMBL" id="JAATJM010000001">
    <property type="protein sequence ID" value="NJC40939.1"/>
    <property type="molecule type" value="Genomic_DNA"/>
</dbReference>
<dbReference type="Proteomes" id="UP000587415">
    <property type="component" value="Unassembled WGS sequence"/>
</dbReference>
<evidence type="ECO:0000313" key="2">
    <source>
        <dbReference type="EMBL" id="NJC40939.1"/>
    </source>
</evidence>
<feature type="domain" description="DUF6265" evidence="1">
    <location>
        <begin position="22"/>
        <end position="126"/>
    </location>
</feature>
<evidence type="ECO:0000259" key="1">
    <source>
        <dbReference type="Pfam" id="PF19780"/>
    </source>
</evidence>
<dbReference type="AlphaFoldDB" id="A0A7X6BNH1"/>
<evidence type="ECO:0000313" key="3">
    <source>
        <dbReference type="Proteomes" id="UP000587415"/>
    </source>
</evidence>
<gene>
    <name evidence="2" type="ORF">GGQ87_001197</name>
</gene>
<keyword evidence="3" id="KW-1185">Reference proteome</keyword>
<protein>
    <recommendedName>
        <fullName evidence="1">DUF6265 domain-containing protein</fullName>
    </recommendedName>
</protein>
<name>A0A7X6BNH1_9CAUL</name>
<comment type="caution">
    <text evidence="2">The sequence shown here is derived from an EMBL/GenBank/DDBJ whole genome shotgun (WGS) entry which is preliminary data.</text>
</comment>
<dbReference type="RefSeq" id="WP_168045774.1">
    <property type="nucleotide sequence ID" value="NZ_JAATJM010000001.1"/>
</dbReference>
<dbReference type="Pfam" id="PF19780">
    <property type="entry name" value="DUF6265"/>
    <property type="match status" value="1"/>
</dbReference>
<dbReference type="InterPro" id="IPR046232">
    <property type="entry name" value="DUF6265"/>
</dbReference>
<proteinExistence type="predicted"/>
<reference evidence="2 3" key="1">
    <citation type="submission" date="2020-03" db="EMBL/GenBank/DDBJ databases">
        <title>Genomic Encyclopedia of Type Strains, Phase IV (KMG-IV): sequencing the most valuable type-strain genomes for metagenomic binning, comparative biology and taxonomic classification.</title>
        <authorList>
            <person name="Goeker M."/>
        </authorList>
    </citation>
    <scope>NUCLEOTIDE SEQUENCE [LARGE SCALE GENOMIC DNA]</scope>
    <source>
        <strain evidence="2 3">DSM 4736</strain>
    </source>
</reference>